<comment type="caution">
    <text evidence="2">The sequence shown here is derived from an EMBL/GenBank/DDBJ whole genome shotgun (WGS) entry which is preliminary data.</text>
</comment>
<dbReference type="OrthoDB" id="10004862at2759"/>
<evidence type="ECO:0000256" key="1">
    <source>
        <dbReference type="ARBA" id="ARBA00023002"/>
    </source>
</evidence>
<evidence type="ECO:0000313" key="2">
    <source>
        <dbReference type="EMBL" id="KAF9471170.1"/>
    </source>
</evidence>
<dbReference type="Pfam" id="PF14027">
    <property type="entry name" value="Questin_oxidase"/>
    <property type="match status" value="1"/>
</dbReference>
<reference evidence="2" key="1">
    <citation type="submission" date="2020-11" db="EMBL/GenBank/DDBJ databases">
        <authorList>
            <consortium name="DOE Joint Genome Institute"/>
            <person name="Ahrendt S."/>
            <person name="Riley R."/>
            <person name="Andreopoulos W."/>
            <person name="Labutti K."/>
            <person name="Pangilinan J."/>
            <person name="Ruiz-Duenas F.J."/>
            <person name="Barrasa J.M."/>
            <person name="Sanchez-Garcia M."/>
            <person name="Camarero S."/>
            <person name="Miyauchi S."/>
            <person name="Serrano A."/>
            <person name="Linde D."/>
            <person name="Babiker R."/>
            <person name="Drula E."/>
            <person name="Ayuso-Fernandez I."/>
            <person name="Pacheco R."/>
            <person name="Padilla G."/>
            <person name="Ferreira P."/>
            <person name="Barriuso J."/>
            <person name="Kellner H."/>
            <person name="Castanera R."/>
            <person name="Alfaro M."/>
            <person name="Ramirez L."/>
            <person name="Pisabarro A.G."/>
            <person name="Kuo A."/>
            <person name="Tritt A."/>
            <person name="Lipzen A."/>
            <person name="He G."/>
            <person name="Yan M."/>
            <person name="Ng V."/>
            <person name="Cullen D."/>
            <person name="Martin F."/>
            <person name="Rosso M.-N."/>
            <person name="Henrissat B."/>
            <person name="Hibbett D."/>
            <person name="Martinez A.T."/>
            <person name="Grigoriev I.V."/>
        </authorList>
    </citation>
    <scope>NUCLEOTIDE SEQUENCE</scope>
    <source>
        <strain evidence="2">CIRM-BRFM 674</strain>
    </source>
</reference>
<protein>
    <recommendedName>
        <fullName evidence="4">Oxidoreductase AflY</fullName>
    </recommendedName>
</protein>
<name>A0A9P5YP76_9AGAR</name>
<organism evidence="2 3">
    <name type="scientific">Pholiota conissans</name>
    <dbReference type="NCBI Taxonomy" id="109636"/>
    <lineage>
        <taxon>Eukaryota</taxon>
        <taxon>Fungi</taxon>
        <taxon>Dikarya</taxon>
        <taxon>Basidiomycota</taxon>
        <taxon>Agaricomycotina</taxon>
        <taxon>Agaricomycetes</taxon>
        <taxon>Agaricomycetidae</taxon>
        <taxon>Agaricales</taxon>
        <taxon>Agaricineae</taxon>
        <taxon>Strophariaceae</taxon>
        <taxon>Pholiota</taxon>
    </lineage>
</organism>
<dbReference type="Proteomes" id="UP000807469">
    <property type="component" value="Unassembled WGS sequence"/>
</dbReference>
<dbReference type="AlphaFoldDB" id="A0A9P5YP76"/>
<dbReference type="GO" id="GO:0016491">
    <property type="term" value="F:oxidoreductase activity"/>
    <property type="evidence" value="ECO:0007669"/>
    <property type="project" value="UniProtKB-KW"/>
</dbReference>
<accession>A0A9P5YP76</accession>
<sequence>MFQVSYTLGRKGQLNTPGVTYASKKASEELLLKDAKEHHCFFNTSGFHNHLSHHILAAYDLGAPAGQLKAIYADVAKIQRPFFVEEQHKTIKVDKDNWIQYLGNESAYGSFVAFFSDAVIELGVAGTLEKYLVGPEANVDGVDMLNRVMTALFHSMIAIGYGVEFGNDTLVATGLAQAACHKAMYNFRVDKSLPKENVTLFGLLEQMYASKVLEPGPYDPSATFIECMQNCLANGGAKEIEKLCANWHISDTITDAEIALKSDEIIWAATLLTFATGKRDHKPRLSFFFMHILTSSLFIRPLCAVIKRQEDKAALLRAYVADMVLTVLMRGRAKIDADLIMSYNPVPRPPLSNPYPQPSTKALGGPNNDEEYNPWPALIEGVRYNSDSHVLKTMRSLVFAAQHLGDTQPGGVIGAFRSGSDGAKTETLAGIGKIDGTIFVRSAGVLMQTLGWSGYGQTEVFWDFGGIGWDEAWQSAQ</sequence>
<dbReference type="PANTHER" id="PTHR35870">
    <property type="entry name" value="PROTEIN, PUTATIVE (AFU_ORTHOLOGUE AFUA_5G03330)-RELATED"/>
    <property type="match status" value="1"/>
</dbReference>
<dbReference type="InterPro" id="IPR025337">
    <property type="entry name" value="Questin_oxidase-like"/>
</dbReference>
<keyword evidence="1" id="KW-0560">Oxidoreductase</keyword>
<evidence type="ECO:0008006" key="4">
    <source>
        <dbReference type="Google" id="ProtNLM"/>
    </source>
</evidence>
<keyword evidence="3" id="KW-1185">Reference proteome</keyword>
<gene>
    <name evidence="2" type="ORF">BDN70DRAFT_888414</name>
</gene>
<evidence type="ECO:0000313" key="3">
    <source>
        <dbReference type="Proteomes" id="UP000807469"/>
    </source>
</evidence>
<proteinExistence type="predicted"/>
<dbReference type="EMBL" id="MU155743">
    <property type="protein sequence ID" value="KAF9471170.1"/>
    <property type="molecule type" value="Genomic_DNA"/>
</dbReference>
<dbReference type="PANTHER" id="PTHR35870:SF1">
    <property type="entry name" value="PROTEIN, PUTATIVE (AFU_ORTHOLOGUE AFUA_5G03330)-RELATED"/>
    <property type="match status" value="1"/>
</dbReference>